<evidence type="ECO:0000256" key="1">
    <source>
        <dbReference type="SAM" id="MobiDB-lite"/>
    </source>
</evidence>
<reference evidence="2" key="1">
    <citation type="submission" date="2014-09" db="EMBL/GenBank/DDBJ databases">
        <authorList>
            <person name="Magalhaes I.L.F."/>
            <person name="Oliveira U."/>
            <person name="Santos F.R."/>
            <person name="Vidigal T.H.D.A."/>
            <person name="Brescovit A.D."/>
            <person name="Santos A.J."/>
        </authorList>
    </citation>
    <scope>NUCLEOTIDE SEQUENCE</scope>
    <source>
        <tissue evidence="2">Shoot tissue taken approximately 20 cm above the soil surface</tissue>
    </source>
</reference>
<dbReference type="AlphaFoldDB" id="A0A0A9FZ28"/>
<name>A0A0A9FZ28_ARUDO</name>
<organism evidence="2">
    <name type="scientific">Arundo donax</name>
    <name type="common">Giant reed</name>
    <name type="synonym">Donax arundinaceus</name>
    <dbReference type="NCBI Taxonomy" id="35708"/>
    <lineage>
        <taxon>Eukaryota</taxon>
        <taxon>Viridiplantae</taxon>
        <taxon>Streptophyta</taxon>
        <taxon>Embryophyta</taxon>
        <taxon>Tracheophyta</taxon>
        <taxon>Spermatophyta</taxon>
        <taxon>Magnoliopsida</taxon>
        <taxon>Liliopsida</taxon>
        <taxon>Poales</taxon>
        <taxon>Poaceae</taxon>
        <taxon>PACMAD clade</taxon>
        <taxon>Arundinoideae</taxon>
        <taxon>Arundineae</taxon>
        <taxon>Arundo</taxon>
    </lineage>
</organism>
<dbReference type="EMBL" id="GBRH01179811">
    <property type="protein sequence ID" value="JAE18085.1"/>
    <property type="molecule type" value="Transcribed_RNA"/>
</dbReference>
<feature type="region of interest" description="Disordered" evidence="1">
    <location>
        <begin position="1"/>
        <end position="23"/>
    </location>
</feature>
<accession>A0A0A9FZ28</accession>
<reference evidence="2" key="2">
    <citation type="journal article" date="2015" name="Data Brief">
        <title>Shoot transcriptome of the giant reed, Arundo donax.</title>
        <authorList>
            <person name="Barrero R.A."/>
            <person name="Guerrero F.D."/>
            <person name="Moolhuijzen P."/>
            <person name="Goolsby J.A."/>
            <person name="Tidwell J."/>
            <person name="Bellgard S.E."/>
            <person name="Bellgard M.I."/>
        </authorList>
    </citation>
    <scope>NUCLEOTIDE SEQUENCE</scope>
    <source>
        <tissue evidence="2">Shoot tissue taken approximately 20 cm above the soil surface</tissue>
    </source>
</reference>
<feature type="compositionally biased region" description="Basic and acidic residues" evidence="1">
    <location>
        <begin position="11"/>
        <end position="20"/>
    </location>
</feature>
<proteinExistence type="predicted"/>
<sequence>MEDPDGNAQLGDRESTRGRQGEPYQIVRTIGLDAALTLVVTGLGGQETTPEATLDQQRGGRQRWLAMQWSTIEVTTLEQSIAAEPWRKCVGTTGAGEQRPTVI</sequence>
<protein>
    <submittedName>
        <fullName evidence="2">Uncharacterized protein</fullName>
    </submittedName>
</protein>
<evidence type="ECO:0000313" key="2">
    <source>
        <dbReference type="EMBL" id="JAE18085.1"/>
    </source>
</evidence>